<dbReference type="Gene3D" id="2.40.160.10">
    <property type="entry name" value="Porin"/>
    <property type="match status" value="1"/>
</dbReference>
<dbReference type="Pfam" id="PF13609">
    <property type="entry name" value="Porin_4"/>
    <property type="match status" value="1"/>
</dbReference>
<dbReference type="InterPro" id="IPR033900">
    <property type="entry name" value="Gram_neg_porin_domain"/>
</dbReference>
<feature type="signal peptide" evidence="4">
    <location>
        <begin position="1"/>
        <end position="21"/>
    </location>
</feature>
<dbReference type="SUPFAM" id="SSF56935">
    <property type="entry name" value="Porins"/>
    <property type="match status" value="1"/>
</dbReference>
<evidence type="ECO:0000313" key="8">
    <source>
        <dbReference type="Proteomes" id="UP000057088"/>
    </source>
</evidence>
<reference evidence="8" key="1">
    <citation type="submission" date="2015-12" db="EMBL/GenBank/DDBJ databases">
        <title>FDA dAtabase for Regulatory Grade micrObial Sequences (FDA-ARGOS): Supporting development and validation of Infectious Disease Dx tests.</title>
        <authorList>
            <person name="Hoffmann M."/>
            <person name="Allard M."/>
            <person name="Evans P."/>
            <person name="Brown E."/>
            <person name="Tallon L.J."/>
            <person name="Sadzewicz L."/>
            <person name="Sengamalay N."/>
            <person name="Ott S."/>
            <person name="Godinez A."/>
            <person name="Nagaraj S."/>
            <person name="Vyas G."/>
            <person name="Aluvathingal J."/>
            <person name="Nadendla S."/>
            <person name="Geyer C."/>
            <person name="Sichtig H."/>
        </authorList>
    </citation>
    <scope>NUCLEOTIDE SEQUENCE [LARGE SCALE GENOMIC DNA]</scope>
    <source>
        <strain evidence="8">ATCC 33809</strain>
    </source>
</reference>
<gene>
    <name evidence="7" type="primary">ompU2</name>
    <name evidence="6" type="ORF">AL536_00485</name>
    <name evidence="7" type="ORF">NCTC11327_03666</name>
</gene>
<evidence type="ECO:0000313" key="6">
    <source>
        <dbReference type="EMBL" id="AMF92002.1"/>
    </source>
</evidence>
<evidence type="ECO:0000313" key="7">
    <source>
        <dbReference type="EMBL" id="SUQ26802.1"/>
    </source>
</evidence>
<keyword evidence="8" id="KW-1185">Reference proteome</keyword>
<dbReference type="Proteomes" id="UP000254626">
    <property type="component" value="Unassembled WGS sequence"/>
</dbReference>
<dbReference type="AlphaFoldDB" id="A0AAX2LXZ0"/>
<comment type="subcellular location">
    <subcellularLocation>
        <location evidence="1">Cell outer membrane</location>
        <topology evidence="1">Multi-pass membrane protein</topology>
    </subcellularLocation>
</comment>
<dbReference type="CDD" id="cd00342">
    <property type="entry name" value="gram_neg_porins"/>
    <property type="match status" value="1"/>
</dbReference>
<feature type="chain" id="PRO_5043869786" evidence="4">
    <location>
        <begin position="22"/>
        <end position="318"/>
    </location>
</feature>
<evidence type="ECO:0000259" key="5">
    <source>
        <dbReference type="Pfam" id="PF13609"/>
    </source>
</evidence>
<sequence>MKQAAVATAIFAALVSGSAMAATVYKADGTELKVGGRAEARFNVSDNNESDATATESGSTKFKDKSRARVNLVGKSQFSDNLYGFGKYEAEFDGDENLTNRYFFAGVGTSIGEFSYGKQDSAQVMLTDLTDTMATFGADAADIVTGNKDKRQNNFLYTGKFDSLTVKANYLAADEKELNGDENSSYGVAAMYNFGMFTLGAGYVGQDNDDKQYNLAAEVKPIDTLTLAALFAQGQKSDDDYIAYELSAKFKATKQLDVIGVYNYQENQDADTDGETANNFAIEAVYKFDAHIRTYAGYKFEQLNDKDDQLQAGIRYDF</sequence>
<dbReference type="EMBL" id="UHIP01000002">
    <property type="protein sequence ID" value="SUQ26802.1"/>
    <property type="molecule type" value="Genomic_DNA"/>
</dbReference>
<reference evidence="6" key="2">
    <citation type="submission" date="2018-01" db="EMBL/GenBank/DDBJ databases">
        <title>FDA dAtabase for Regulatory Grade micrObial Sequences (FDA-ARGOS): Supporting development and validation of Infectious Disease Dx tests.</title>
        <authorList>
            <person name="Hoffmann M."/>
            <person name="Allard M."/>
            <person name="Evans P."/>
            <person name="Brown E."/>
            <person name="Tallon L."/>
            <person name="Sadzewicz L."/>
            <person name="Sengamalay N."/>
            <person name="Ott S."/>
            <person name="Godinez A."/>
            <person name="Nagaraj S."/>
            <person name="Vyas G."/>
            <person name="Aluvathingal J."/>
            <person name="Nadendla S."/>
            <person name="Geyer C."/>
            <person name="Sichtig H."/>
        </authorList>
    </citation>
    <scope>NUCLEOTIDE SEQUENCE</scope>
    <source>
        <strain evidence="6">ATCC 33809</strain>
    </source>
</reference>
<feature type="domain" description="Porin" evidence="5">
    <location>
        <begin position="8"/>
        <end position="302"/>
    </location>
</feature>
<keyword evidence="2 4" id="KW-0732">Signal</keyword>
<accession>A0AAX2LXZ0</accession>
<dbReference type="GO" id="GO:0009279">
    <property type="term" value="C:cell outer membrane"/>
    <property type="evidence" value="ECO:0007669"/>
    <property type="project" value="UniProtKB-SubCell"/>
</dbReference>
<dbReference type="RefSeq" id="WP_020328818.1">
    <property type="nucleotide sequence ID" value="NZ_AP028129.1"/>
</dbReference>
<dbReference type="KEGG" id="vfl:AL536_00485"/>
<dbReference type="GO" id="GO:0015288">
    <property type="term" value="F:porin activity"/>
    <property type="evidence" value="ECO:0007669"/>
    <property type="project" value="InterPro"/>
</dbReference>
<keyword evidence="3" id="KW-0472">Membrane</keyword>
<dbReference type="PANTHER" id="PTHR34501">
    <property type="entry name" value="PROTEIN YDDL-RELATED"/>
    <property type="match status" value="1"/>
</dbReference>
<dbReference type="InterPro" id="IPR050298">
    <property type="entry name" value="Gram-neg_bact_OMP"/>
</dbReference>
<dbReference type="GeneID" id="29383448"/>
<evidence type="ECO:0000256" key="3">
    <source>
        <dbReference type="ARBA" id="ARBA00023136"/>
    </source>
</evidence>
<name>A0AAX2LXZ0_VIBFL</name>
<reference evidence="7 9" key="3">
    <citation type="submission" date="2018-06" db="EMBL/GenBank/DDBJ databases">
        <authorList>
            <consortium name="Pathogen Informatics"/>
            <person name="Doyle S."/>
        </authorList>
    </citation>
    <scope>NUCLEOTIDE SEQUENCE [LARGE SCALE GENOMIC DNA]</scope>
    <source>
        <strain evidence="7 9">NCTC11327</strain>
    </source>
</reference>
<organism evidence="7 9">
    <name type="scientific">Vibrio fluvialis</name>
    <dbReference type="NCBI Taxonomy" id="676"/>
    <lineage>
        <taxon>Bacteria</taxon>
        <taxon>Pseudomonadati</taxon>
        <taxon>Pseudomonadota</taxon>
        <taxon>Gammaproteobacteria</taxon>
        <taxon>Vibrionales</taxon>
        <taxon>Vibrionaceae</taxon>
        <taxon>Vibrio</taxon>
    </lineage>
</organism>
<dbReference type="Proteomes" id="UP000057088">
    <property type="component" value="Chromosome 1"/>
</dbReference>
<evidence type="ECO:0000256" key="4">
    <source>
        <dbReference type="SAM" id="SignalP"/>
    </source>
</evidence>
<evidence type="ECO:0000313" key="9">
    <source>
        <dbReference type="Proteomes" id="UP000254626"/>
    </source>
</evidence>
<evidence type="ECO:0000256" key="2">
    <source>
        <dbReference type="ARBA" id="ARBA00022729"/>
    </source>
</evidence>
<dbReference type="EMBL" id="CP014034">
    <property type="protein sequence ID" value="AMF92002.1"/>
    <property type="molecule type" value="Genomic_DNA"/>
</dbReference>
<proteinExistence type="predicted"/>
<dbReference type="PANTHER" id="PTHR34501:SF2">
    <property type="entry name" value="OUTER MEMBRANE PORIN F-RELATED"/>
    <property type="match status" value="1"/>
</dbReference>
<protein>
    <submittedName>
        <fullName evidence="7">Outer membrane protein U paralog, OmpU2</fullName>
    </submittedName>
    <submittedName>
        <fullName evidence="6">Porin</fullName>
    </submittedName>
</protein>
<evidence type="ECO:0000256" key="1">
    <source>
        <dbReference type="ARBA" id="ARBA00004571"/>
    </source>
</evidence>
<dbReference type="InterPro" id="IPR023614">
    <property type="entry name" value="Porin_dom_sf"/>
</dbReference>